<keyword evidence="2" id="KW-1185">Reference proteome</keyword>
<evidence type="ECO:0000313" key="2">
    <source>
        <dbReference type="Proteomes" id="UP000187506"/>
    </source>
</evidence>
<dbReference type="KEGG" id="lvn:BWR22_06835"/>
<proteinExistence type="predicted"/>
<dbReference type="AlphaFoldDB" id="A0AAC9LME4"/>
<evidence type="ECO:0008006" key="3">
    <source>
        <dbReference type="Google" id="ProtNLM"/>
    </source>
</evidence>
<name>A0AAC9LME4_9FLAO</name>
<gene>
    <name evidence="1" type="ORF">BWR22_06835</name>
</gene>
<dbReference type="InterPro" id="IPR008969">
    <property type="entry name" value="CarboxyPept-like_regulatory"/>
</dbReference>
<accession>A0AAC9LME4</accession>
<dbReference type="Proteomes" id="UP000187506">
    <property type="component" value="Chromosome"/>
</dbReference>
<evidence type="ECO:0000313" key="1">
    <source>
        <dbReference type="EMBL" id="APY00035.1"/>
    </source>
</evidence>
<sequence>MKPFYFIVIFIYCFTLSAQTISGVVYNNTSTLQDIKIENINNNVSVFTNKNGEFNIKATIKDTLLISAMFYKTQEVVVKPSYLTETFVIQLEEQKNVLQEVNIYGTEKEKLADIEKTQSSLRNQILEDIKNNPHLYGRMPEGNLDFIKIIGLVAKLFKNKNKAEPFKPIAYQDLNTLFNKKHTLFNDTLLIETLNIEKDKKFLFFEFLEAKNINSKLLSNDKEIELLETIINASEEFNSIIKNFKKHKTN</sequence>
<reference evidence="1 2" key="1">
    <citation type="submission" date="2017-01" db="EMBL/GenBank/DDBJ databases">
        <title>Complete genome of Lacinutrix venerupis DOK2-8 isolated from seawater in Dokdo.</title>
        <authorList>
            <person name="Chi W.-J."/>
            <person name="Kim J.H."/>
        </authorList>
    </citation>
    <scope>NUCLEOTIDE SEQUENCE [LARGE SCALE GENOMIC DNA]</scope>
    <source>
        <strain evidence="1 2">DOK2-8</strain>
    </source>
</reference>
<protein>
    <recommendedName>
        <fullName evidence="3">Carboxypeptidase-like protein</fullName>
    </recommendedName>
</protein>
<dbReference type="RefSeq" id="WP_076732878.1">
    <property type="nucleotide sequence ID" value="NZ_CP019352.1"/>
</dbReference>
<dbReference type="EMBL" id="CP019352">
    <property type="protein sequence ID" value="APY00035.1"/>
    <property type="molecule type" value="Genomic_DNA"/>
</dbReference>
<dbReference type="SUPFAM" id="SSF49464">
    <property type="entry name" value="Carboxypeptidase regulatory domain-like"/>
    <property type="match status" value="1"/>
</dbReference>
<organism evidence="1 2">
    <name type="scientific">Lacinutrix venerupis</name>
    <dbReference type="NCBI Taxonomy" id="1486034"/>
    <lineage>
        <taxon>Bacteria</taxon>
        <taxon>Pseudomonadati</taxon>
        <taxon>Bacteroidota</taxon>
        <taxon>Flavobacteriia</taxon>
        <taxon>Flavobacteriales</taxon>
        <taxon>Flavobacteriaceae</taxon>
        <taxon>Lacinutrix</taxon>
    </lineage>
</organism>